<evidence type="ECO:0000313" key="2">
    <source>
        <dbReference type="EMBL" id="CAJ25952.1"/>
    </source>
</evidence>
<dbReference type="SUPFAM" id="SSF88659">
    <property type="entry name" value="Sigma3 and sigma4 domains of RNA polymerase sigma factors"/>
    <property type="match status" value="1"/>
</dbReference>
<dbReference type="Pfam" id="PF07638">
    <property type="entry name" value="Sigma70_ECF"/>
    <property type="match status" value="1"/>
</dbReference>
<evidence type="ECO:0000313" key="3">
    <source>
        <dbReference type="Proteomes" id="UP000007069"/>
    </source>
</evidence>
<accession>Q3BMR1</accession>
<dbReference type="Gene3D" id="1.10.1740.10">
    <property type="match status" value="1"/>
</dbReference>
<dbReference type="eggNOG" id="COG1595">
    <property type="taxonomic scope" value="Bacteria"/>
</dbReference>
<reference evidence="2 3" key="1">
    <citation type="journal article" date="2005" name="J. Bacteriol.">
        <title>Insights into genome plasticity and pathogenicity of the plant pathogenic Bacterium Xanthomonas campestris pv. vesicatoria revealed by the complete genome sequence.</title>
        <authorList>
            <person name="Thieme F."/>
            <person name="Koebnik R."/>
            <person name="Bekel T."/>
            <person name="Berger C."/>
            <person name="Boch J."/>
            <person name="Buettner D."/>
            <person name="Caldana C."/>
            <person name="Gaigalat L."/>
            <person name="Goesmann A."/>
            <person name="Kay S."/>
            <person name="Kirchner O."/>
            <person name="Lanz C."/>
            <person name="Linke B."/>
            <person name="McHardy A.C."/>
            <person name="Meyer F."/>
            <person name="Mittenhuber G."/>
            <person name="Nies D.H."/>
            <person name="Niesbach-Kloesgen U."/>
            <person name="Patschkowski T."/>
            <person name="Rueckert C."/>
            <person name="Rupp O."/>
            <person name="Schneicker S."/>
            <person name="Schuster S.C."/>
            <person name="Vorhoelter F.J."/>
            <person name="Weber E."/>
            <person name="Puehler A."/>
            <person name="Bonas U."/>
            <person name="Bartels D."/>
            <person name="Kaiser O."/>
        </authorList>
    </citation>
    <scope>NUCLEOTIDE SEQUENCE [LARGE SCALE GENOMIC DNA]</scope>
    <source>
        <strain evidence="2 3">85-10</strain>
    </source>
</reference>
<dbReference type="InterPro" id="IPR036388">
    <property type="entry name" value="WH-like_DNA-bd_sf"/>
</dbReference>
<dbReference type="InterPro" id="IPR013324">
    <property type="entry name" value="RNA_pol_sigma_r3/r4-like"/>
</dbReference>
<dbReference type="InterPro" id="IPR053812">
    <property type="entry name" value="HTH_Sigma70_ECF-like"/>
</dbReference>
<dbReference type="EMBL" id="AM039952">
    <property type="protein sequence ID" value="CAJ25952.1"/>
    <property type="molecule type" value="Genomic_DNA"/>
</dbReference>
<dbReference type="NCBIfam" id="TIGR02937">
    <property type="entry name" value="sigma70-ECF"/>
    <property type="match status" value="1"/>
</dbReference>
<dbReference type="SUPFAM" id="SSF88946">
    <property type="entry name" value="Sigma2 domain of RNA polymerase sigma factors"/>
    <property type="match status" value="1"/>
</dbReference>
<dbReference type="Proteomes" id="UP000007069">
    <property type="component" value="Chromosome"/>
</dbReference>
<name>Q3BMR1_XANE5</name>
<dbReference type="HOGENOM" id="CLU_102127_0_0_6"/>
<dbReference type="InterPro" id="IPR014284">
    <property type="entry name" value="RNA_pol_sigma-70_dom"/>
</dbReference>
<sequence>MSTQARWAWMSELPITELLQAWQRDEPGAGDALARQVYDVLRATAMRELRRDGRAGLQATELVHEAWMRLEQGQQGFRSRAHFYSVAALQMRHLLVDLARQQASAKRLGQAVTLTLSLSDGAARPEALMLVADAFDKLAQVDERKARAFALTELVGFSVAEAAEQLEVSVPTLERDLRFARVWLAAQL</sequence>
<dbReference type="STRING" id="456327.BJD11_24295"/>
<dbReference type="InterPro" id="IPR013325">
    <property type="entry name" value="RNA_pol_sigma_r2"/>
</dbReference>
<dbReference type="NCBIfam" id="TIGR02999">
    <property type="entry name" value="Sig-70_X6"/>
    <property type="match status" value="1"/>
</dbReference>
<feature type="domain" description="RNA polymerase sigma-70 ECF-like HTH" evidence="1">
    <location>
        <begin position="15"/>
        <end position="188"/>
    </location>
</feature>
<protein>
    <submittedName>
        <fullName evidence="2">RNA polymerase ECF-type sigma factor</fullName>
    </submittedName>
</protein>
<dbReference type="GO" id="GO:0003700">
    <property type="term" value="F:DNA-binding transcription factor activity"/>
    <property type="evidence" value="ECO:0007669"/>
    <property type="project" value="InterPro"/>
</dbReference>
<proteinExistence type="predicted"/>
<dbReference type="InterPro" id="IPR011517">
    <property type="entry name" value="RNA_pol_sigma70_ECF-like"/>
</dbReference>
<evidence type="ECO:0000259" key="1">
    <source>
        <dbReference type="Pfam" id="PF07638"/>
    </source>
</evidence>
<dbReference type="AlphaFoldDB" id="Q3BMR1"/>
<dbReference type="KEGG" id="xcv:XCV4221"/>
<organism evidence="3">
    <name type="scientific">Xanthomonas euvesicatoria pv. vesicatoria (strain 85-10)</name>
    <name type="common">Xanthomonas campestris pv. vesicatoria</name>
    <dbReference type="NCBI Taxonomy" id="316273"/>
    <lineage>
        <taxon>Bacteria</taxon>
        <taxon>Pseudomonadati</taxon>
        <taxon>Pseudomonadota</taxon>
        <taxon>Gammaproteobacteria</taxon>
        <taxon>Lysobacterales</taxon>
        <taxon>Lysobacteraceae</taxon>
        <taxon>Xanthomonas</taxon>
    </lineage>
</organism>
<gene>
    <name evidence="2" type="primary">rpoE8</name>
    <name evidence="2" type="ordered locus">XCV4221</name>
</gene>
<dbReference type="GO" id="GO:0006352">
    <property type="term" value="P:DNA-templated transcription initiation"/>
    <property type="evidence" value="ECO:0007669"/>
    <property type="project" value="InterPro"/>
</dbReference>
<dbReference type="Gene3D" id="1.10.10.10">
    <property type="entry name" value="Winged helix-like DNA-binding domain superfamily/Winged helix DNA-binding domain"/>
    <property type="match status" value="1"/>
</dbReference>